<evidence type="ECO:0000259" key="5">
    <source>
        <dbReference type="Pfam" id="PF00535"/>
    </source>
</evidence>
<dbReference type="PANTHER" id="PTHR43630:SF1">
    <property type="entry name" value="POLY-BETA-1,6-N-ACETYL-D-GLUCOSAMINE SYNTHASE"/>
    <property type="match status" value="1"/>
</dbReference>
<dbReference type="PANTHER" id="PTHR43630">
    <property type="entry name" value="POLY-BETA-1,6-N-ACETYL-D-GLUCOSAMINE SYNTHASE"/>
    <property type="match status" value="1"/>
</dbReference>
<keyword evidence="2 6" id="KW-0808">Transferase</keyword>
<evidence type="ECO:0000256" key="3">
    <source>
        <dbReference type="SAM" id="MobiDB-lite"/>
    </source>
</evidence>
<name>V4H9I9_9EURY</name>
<comment type="caution">
    <text evidence="6">The sequence shown here is derived from an EMBL/GenBank/DDBJ whole genome shotgun (WGS) entry which is preliminary data.</text>
</comment>
<dbReference type="OrthoDB" id="11098at2157"/>
<feature type="transmembrane region" description="Helical" evidence="4">
    <location>
        <begin position="57"/>
        <end position="75"/>
    </location>
</feature>
<keyword evidence="1" id="KW-0328">Glycosyltransferase</keyword>
<feature type="transmembrane region" description="Helical" evidence="4">
    <location>
        <begin position="28"/>
        <end position="45"/>
    </location>
</feature>
<dbReference type="Gene3D" id="3.90.550.10">
    <property type="entry name" value="Spore Coat Polysaccharide Biosynthesis Protein SpsA, Chain A"/>
    <property type="match status" value="1"/>
</dbReference>
<reference evidence="6 7" key="1">
    <citation type="journal article" date="2013" name="Genome Announc.">
        <title>Draft Genome Sequence of 'Candidatus Halobonum tyrrellensis' Strain G22, Isolated from the Hypersaline Waters of Lake Tyrrell, Australia.</title>
        <authorList>
            <person name="Ugalde J.A."/>
            <person name="Narasingarao P."/>
            <person name="Kuo S."/>
            <person name="Podell S."/>
            <person name="Allen E.E."/>
        </authorList>
    </citation>
    <scope>NUCLEOTIDE SEQUENCE [LARGE SCALE GENOMIC DNA]</scope>
    <source>
        <strain evidence="6 7">G22</strain>
    </source>
</reference>
<dbReference type="GO" id="GO:0016757">
    <property type="term" value="F:glycosyltransferase activity"/>
    <property type="evidence" value="ECO:0007669"/>
    <property type="project" value="UniProtKB-KW"/>
</dbReference>
<dbReference type="RefSeq" id="WP_023395514.1">
    <property type="nucleotide sequence ID" value="NZ_ASGZ01000060.1"/>
</dbReference>
<keyword evidence="7" id="KW-1185">Reference proteome</keyword>
<dbReference type="InterPro" id="IPR001173">
    <property type="entry name" value="Glyco_trans_2-like"/>
</dbReference>
<protein>
    <submittedName>
        <fullName evidence="6">Family 2 glycosyl transferase</fullName>
    </submittedName>
</protein>
<feature type="transmembrane region" description="Helical" evidence="4">
    <location>
        <begin position="87"/>
        <end position="107"/>
    </location>
</feature>
<feature type="compositionally biased region" description="Low complexity" evidence="3">
    <location>
        <begin position="475"/>
        <end position="486"/>
    </location>
</feature>
<dbReference type="Pfam" id="PF00535">
    <property type="entry name" value="Glycos_transf_2"/>
    <property type="match status" value="1"/>
</dbReference>
<dbReference type="AlphaFoldDB" id="V4H9I9"/>
<gene>
    <name evidence="6" type="ORF">K933_14703</name>
</gene>
<dbReference type="STRING" id="1324957.K933_14703"/>
<keyword evidence="4" id="KW-0472">Membrane</keyword>
<dbReference type="PATRIC" id="fig|1324957.4.peg.2981"/>
<feature type="transmembrane region" description="Helical" evidence="4">
    <location>
        <begin position="404"/>
        <end position="426"/>
    </location>
</feature>
<evidence type="ECO:0000313" key="6">
    <source>
        <dbReference type="EMBL" id="ESP87345.1"/>
    </source>
</evidence>
<dbReference type="Proteomes" id="UP000017840">
    <property type="component" value="Unassembled WGS sequence"/>
</dbReference>
<dbReference type="eggNOG" id="arCOG01389">
    <property type="taxonomic scope" value="Archaea"/>
</dbReference>
<feature type="region of interest" description="Disordered" evidence="3">
    <location>
        <begin position="471"/>
        <end position="496"/>
    </location>
</feature>
<evidence type="ECO:0000313" key="7">
    <source>
        <dbReference type="Proteomes" id="UP000017840"/>
    </source>
</evidence>
<sequence>MHAALLASVAAFGVLLDSLPSAVVEVCLGVGVVGLLYHAFLSAVERAGGRPWPLSSLPDWLLFALPTAGIVGLYLRSHPVSPLRAGLFGALLVVFFYFWYVLPAAWYHKVRSDREGDPDPPESSLTVLVPAYNEEACLGRTLDSLTEASYPGQKEILVVDDGSTDATYETALAHATDEVTVLRKPNGGKATALNYGLEWATGDAVVTVDADSVVVPDALERIVADLEAHSNVGAVGGTVRLLHTDSSVEKLQALEYAVGLNTFRRAFAALGNVNVVPGCLGCFRREALESVGGYDGDTLTEDYDLTLKLLTAGWEVRASEAVSYTEAPSTWRDLYRQRVRWTRGNVESLRKHAGVLGGGSAAAGTAFSGIVFPFQVVSLVVLPVLTAAVLGTVGAQLAMGHVELVVTTLSLFVLLQTVATGFALALDETDPRLLAYAPVAVPYQYFMNAITLKSILDVAVGTDREWTHISRRSPGGDAADAAVDAGPTLEAEVSDD</sequence>
<proteinExistence type="predicted"/>
<keyword evidence="4" id="KW-0812">Transmembrane</keyword>
<dbReference type="InterPro" id="IPR029044">
    <property type="entry name" value="Nucleotide-diphossugar_trans"/>
</dbReference>
<evidence type="ECO:0000256" key="2">
    <source>
        <dbReference type="ARBA" id="ARBA00022679"/>
    </source>
</evidence>
<evidence type="ECO:0000256" key="4">
    <source>
        <dbReference type="SAM" id="Phobius"/>
    </source>
</evidence>
<accession>V4H9I9</accession>
<keyword evidence="4" id="KW-1133">Transmembrane helix</keyword>
<evidence type="ECO:0000256" key="1">
    <source>
        <dbReference type="ARBA" id="ARBA00022676"/>
    </source>
</evidence>
<dbReference type="SUPFAM" id="SSF53448">
    <property type="entry name" value="Nucleotide-diphospho-sugar transferases"/>
    <property type="match status" value="1"/>
</dbReference>
<feature type="transmembrane region" description="Helical" evidence="4">
    <location>
        <begin position="376"/>
        <end position="398"/>
    </location>
</feature>
<feature type="domain" description="Glycosyltransferase 2-like" evidence="5">
    <location>
        <begin position="126"/>
        <end position="291"/>
    </location>
</feature>
<dbReference type="CDD" id="cd06423">
    <property type="entry name" value="CESA_like"/>
    <property type="match status" value="1"/>
</dbReference>
<organism evidence="6 7">
    <name type="scientific">Candidatus Halobonum tyrrellensis G22</name>
    <dbReference type="NCBI Taxonomy" id="1324957"/>
    <lineage>
        <taxon>Archaea</taxon>
        <taxon>Methanobacteriati</taxon>
        <taxon>Methanobacteriota</taxon>
        <taxon>Stenosarchaea group</taxon>
        <taxon>Halobacteria</taxon>
        <taxon>Halobacteriales</taxon>
        <taxon>Haloferacaceae</taxon>
        <taxon>Candidatus Halobonum</taxon>
    </lineage>
</organism>
<dbReference type="EMBL" id="ASGZ01000060">
    <property type="protein sequence ID" value="ESP87345.1"/>
    <property type="molecule type" value="Genomic_DNA"/>
</dbReference>